<evidence type="ECO:0000256" key="2">
    <source>
        <dbReference type="ARBA" id="ARBA00022448"/>
    </source>
</evidence>
<evidence type="ECO:0000313" key="15">
    <source>
        <dbReference type="Proteomes" id="UP000295560"/>
    </source>
</evidence>
<dbReference type="InterPro" id="IPR027417">
    <property type="entry name" value="P-loop_NTPase"/>
</dbReference>
<keyword evidence="4" id="KW-0997">Cell inner membrane</keyword>
<dbReference type="InterPro" id="IPR003593">
    <property type="entry name" value="AAA+_ATPase"/>
</dbReference>
<keyword evidence="8 11" id="KW-1133">Transmembrane helix</keyword>
<dbReference type="GO" id="GO:0005524">
    <property type="term" value="F:ATP binding"/>
    <property type="evidence" value="ECO:0007669"/>
    <property type="project" value="UniProtKB-KW"/>
</dbReference>
<gene>
    <name evidence="14" type="ORF">EV378_0371</name>
</gene>
<evidence type="ECO:0000256" key="9">
    <source>
        <dbReference type="ARBA" id="ARBA00023136"/>
    </source>
</evidence>
<comment type="caution">
    <text evidence="14">The sequence shown here is derived from an EMBL/GenBank/DDBJ whole genome shotgun (WGS) entry which is preliminary data.</text>
</comment>
<dbReference type="SUPFAM" id="SSF90123">
    <property type="entry name" value="ABC transporter transmembrane region"/>
    <property type="match status" value="1"/>
</dbReference>
<feature type="transmembrane region" description="Helical" evidence="11">
    <location>
        <begin position="55"/>
        <end position="83"/>
    </location>
</feature>
<evidence type="ECO:0000259" key="13">
    <source>
        <dbReference type="PROSITE" id="PS50929"/>
    </source>
</evidence>
<evidence type="ECO:0000256" key="8">
    <source>
        <dbReference type="ARBA" id="ARBA00022989"/>
    </source>
</evidence>
<organism evidence="14 15">
    <name type="scientific">Pseudonocardia endophytica</name>
    <dbReference type="NCBI Taxonomy" id="401976"/>
    <lineage>
        <taxon>Bacteria</taxon>
        <taxon>Bacillati</taxon>
        <taxon>Actinomycetota</taxon>
        <taxon>Actinomycetes</taxon>
        <taxon>Pseudonocardiales</taxon>
        <taxon>Pseudonocardiaceae</taxon>
        <taxon>Pseudonocardia</taxon>
    </lineage>
</organism>
<feature type="transmembrane region" description="Helical" evidence="11">
    <location>
        <begin position="252"/>
        <end position="271"/>
    </location>
</feature>
<evidence type="ECO:0000256" key="10">
    <source>
        <dbReference type="ARBA" id="ARBA00023455"/>
    </source>
</evidence>
<dbReference type="Gene3D" id="1.20.1560.10">
    <property type="entry name" value="ABC transporter type 1, transmembrane domain"/>
    <property type="match status" value="1"/>
</dbReference>
<dbReference type="FunFam" id="3.40.50.300:FF:000221">
    <property type="entry name" value="Multidrug ABC transporter ATP-binding protein"/>
    <property type="match status" value="1"/>
</dbReference>
<evidence type="ECO:0000256" key="3">
    <source>
        <dbReference type="ARBA" id="ARBA00022475"/>
    </source>
</evidence>
<sequence length="578" mass="59549">MTGTLGALLRPVRWPIAAVVALSGIAAVLGVVPLVAVVEAGRAVVVDGPVDPAALWTPVLVAVAALVARAVLVPVSSLVAHLADVRLGADLRRRVVDRLGRVPLSWFGTANSARVKAAVQDDVGALHHLVGHAVHEVTTAVVVPVTVVAWLLTEDPLMTVVTVLPAVAGALAMRAASRGTGERLVEFGGAMTALDAVVVEFVRGIREVRAAHPDGGYPTYRTATRRFGAAHREWGRATSRASAALELATSPVTVIVVTAGAGTALVASGWLAGGADVLPFVVLGLAIPTPVLAVGFGWQSLLAARGAAGRIAAVLGEPELPVPDDGARPDGSRVVFDGVGVDHGEHTALRAVSLTLEPGSVTALVGPSGAGKSTLARLLARFDDPVRGAVTIGGTDLRAMDRATLYGQVAFVFQDTGLIGMSVRDNVALGRPSATDDDVRSALVAARVLDVVDALPRGTDSVIGEDATLSGGERQRVTIARALLADRPVLVLDEATSATDLENEAEIGEALRTLVAGRTVLVIAHRLHTVIGADRIVVLDDGRVVESGTHDELLDTGDLYPALWAADTRDTVDAGRPS</sequence>
<feature type="transmembrane region" description="Helical" evidence="11">
    <location>
        <begin position="277"/>
        <end position="298"/>
    </location>
</feature>
<dbReference type="GO" id="GO:0034040">
    <property type="term" value="F:ATPase-coupled lipid transmembrane transporter activity"/>
    <property type="evidence" value="ECO:0007669"/>
    <property type="project" value="TreeGrafter"/>
</dbReference>
<name>A0A4R1HPV0_PSEEN</name>
<dbReference type="GO" id="GO:0016887">
    <property type="term" value="F:ATP hydrolysis activity"/>
    <property type="evidence" value="ECO:0007669"/>
    <property type="project" value="InterPro"/>
</dbReference>
<comment type="similarity">
    <text evidence="10">Belongs to the ABC transporter superfamily. Siderophore-Fe(3+) uptake transporter (SIUT) (TC 3.A.1.21) family.</text>
</comment>
<dbReference type="InterPro" id="IPR036640">
    <property type="entry name" value="ABC1_TM_sf"/>
</dbReference>
<keyword evidence="3" id="KW-1003">Cell membrane</keyword>
<dbReference type="OrthoDB" id="9806127at2"/>
<keyword evidence="7 14" id="KW-0067">ATP-binding</keyword>
<keyword evidence="2" id="KW-0813">Transport</keyword>
<dbReference type="Pfam" id="PF00664">
    <property type="entry name" value="ABC_membrane"/>
    <property type="match status" value="1"/>
</dbReference>
<keyword evidence="15" id="KW-1185">Reference proteome</keyword>
<evidence type="ECO:0000256" key="4">
    <source>
        <dbReference type="ARBA" id="ARBA00022519"/>
    </source>
</evidence>
<feature type="transmembrane region" description="Helical" evidence="11">
    <location>
        <begin position="12"/>
        <end position="35"/>
    </location>
</feature>
<dbReference type="InterPro" id="IPR003439">
    <property type="entry name" value="ABC_transporter-like_ATP-bd"/>
</dbReference>
<dbReference type="SUPFAM" id="SSF52540">
    <property type="entry name" value="P-loop containing nucleoside triphosphate hydrolases"/>
    <property type="match status" value="1"/>
</dbReference>
<evidence type="ECO:0000313" key="14">
    <source>
        <dbReference type="EMBL" id="TCK24597.1"/>
    </source>
</evidence>
<evidence type="ECO:0000256" key="6">
    <source>
        <dbReference type="ARBA" id="ARBA00022741"/>
    </source>
</evidence>
<dbReference type="GO" id="GO:0005886">
    <property type="term" value="C:plasma membrane"/>
    <property type="evidence" value="ECO:0007669"/>
    <property type="project" value="UniProtKB-SubCell"/>
</dbReference>
<keyword evidence="5 11" id="KW-0812">Transmembrane</keyword>
<dbReference type="Gene3D" id="3.40.50.300">
    <property type="entry name" value="P-loop containing nucleotide triphosphate hydrolases"/>
    <property type="match status" value="1"/>
</dbReference>
<keyword evidence="9 11" id="KW-0472">Membrane</keyword>
<feature type="domain" description="ABC transmembrane type-1" evidence="13">
    <location>
        <begin position="17"/>
        <end position="303"/>
    </location>
</feature>
<dbReference type="InterPro" id="IPR039421">
    <property type="entry name" value="Type_1_exporter"/>
</dbReference>
<evidence type="ECO:0000256" key="1">
    <source>
        <dbReference type="ARBA" id="ARBA00004429"/>
    </source>
</evidence>
<dbReference type="SMART" id="SM00382">
    <property type="entry name" value="AAA"/>
    <property type="match status" value="1"/>
</dbReference>
<dbReference type="PANTHER" id="PTHR24221">
    <property type="entry name" value="ATP-BINDING CASSETTE SUB-FAMILY B"/>
    <property type="match status" value="1"/>
</dbReference>
<protein>
    <submittedName>
        <fullName evidence="14">ATP-binding cassette subfamily B protein</fullName>
    </submittedName>
</protein>
<proteinExistence type="inferred from homology"/>
<dbReference type="Proteomes" id="UP000295560">
    <property type="component" value="Unassembled WGS sequence"/>
</dbReference>
<dbReference type="Pfam" id="PF00005">
    <property type="entry name" value="ABC_tran"/>
    <property type="match status" value="1"/>
</dbReference>
<evidence type="ECO:0000256" key="7">
    <source>
        <dbReference type="ARBA" id="ARBA00022840"/>
    </source>
</evidence>
<dbReference type="InterPro" id="IPR017871">
    <property type="entry name" value="ABC_transporter-like_CS"/>
</dbReference>
<accession>A0A4R1HPV0</accession>
<dbReference type="AlphaFoldDB" id="A0A4R1HPV0"/>
<dbReference type="PROSITE" id="PS50893">
    <property type="entry name" value="ABC_TRANSPORTER_2"/>
    <property type="match status" value="1"/>
</dbReference>
<dbReference type="PANTHER" id="PTHR24221:SF654">
    <property type="entry name" value="ATP-BINDING CASSETTE SUB-FAMILY B MEMBER 6"/>
    <property type="match status" value="1"/>
</dbReference>
<reference evidence="14 15" key="1">
    <citation type="submission" date="2019-03" db="EMBL/GenBank/DDBJ databases">
        <title>Sequencing the genomes of 1000 actinobacteria strains.</title>
        <authorList>
            <person name="Klenk H.-P."/>
        </authorList>
    </citation>
    <scope>NUCLEOTIDE SEQUENCE [LARGE SCALE GENOMIC DNA]</scope>
    <source>
        <strain evidence="14 15">DSM 44969</strain>
    </source>
</reference>
<feature type="domain" description="ABC transporter" evidence="12">
    <location>
        <begin position="334"/>
        <end position="566"/>
    </location>
</feature>
<dbReference type="InterPro" id="IPR011527">
    <property type="entry name" value="ABC1_TM_dom"/>
</dbReference>
<dbReference type="PROSITE" id="PS00211">
    <property type="entry name" value="ABC_TRANSPORTER_1"/>
    <property type="match status" value="1"/>
</dbReference>
<dbReference type="RefSeq" id="WP_132421026.1">
    <property type="nucleotide sequence ID" value="NZ_SMFZ01000001.1"/>
</dbReference>
<evidence type="ECO:0000256" key="5">
    <source>
        <dbReference type="ARBA" id="ARBA00022692"/>
    </source>
</evidence>
<dbReference type="GO" id="GO:0140359">
    <property type="term" value="F:ABC-type transporter activity"/>
    <property type="evidence" value="ECO:0007669"/>
    <property type="project" value="InterPro"/>
</dbReference>
<keyword evidence="6" id="KW-0547">Nucleotide-binding</keyword>
<comment type="subcellular location">
    <subcellularLocation>
        <location evidence="1">Cell inner membrane</location>
        <topology evidence="1">Multi-pass membrane protein</topology>
    </subcellularLocation>
</comment>
<evidence type="ECO:0000259" key="12">
    <source>
        <dbReference type="PROSITE" id="PS50893"/>
    </source>
</evidence>
<evidence type="ECO:0000256" key="11">
    <source>
        <dbReference type="SAM" id="Phobius"/>
    </source>
</evidence>
<dbReference type="EMBL" id="SMFZ01000001">
    <property type="protein sequence ID" value="TCK24597.1"/>
    <property type="molecule type" value="Genomic_DNA"/>
</dbReference>
<dbReference type="PROSITE" id="PS50929">
    <property type="entry name" value="ABC_TM1F"/>
    <property type="match status" value="1"/>
</dbReference>